<reference evidence="2" key="1">
    <citation type="submission" date="2022-11" db="EMBL/GenBank/DDBJ databases">
        <title>Minimal conservation of predation-associated metabolite biosynthetic gene clusters underscores biosynthetic potential of Myxococcota including descriptions for ten novel species: Archangium lansinium sp. nov., Myxococcus landrumus sp. nov., Nannocystis bai.</title>
        <authorList>
            <person name="Ahearne A."/>
            <person name="Stevens C."/>
            <person name="Phillips K."/>
        </authorList>
    </citation>
    <scope>NUCLEOTIDE SEQUENCE</scope>
    <source>
        <strain evidence="2">Na p29</strain>
    </source>
</reference>
<evidence type="ECO:0000256" key="1">
    <source>
        <dbReference type="SAM" id="MobiDB-lite"/>
    </source>
</evidence>
<evidence type="ECO:0000313" key="3">
    <source>
        <dbReference type="Proteomes" id="UP001150924"/>
    </source>
</evidence>
<feature type="compositionally biased region" description="Basic residues" evidence="1">
    <location>
        <begin position="223"/>
        <end position="250"/>
    </location>
</feature>
<proteinExistence type="predicted"/>
<dbReference type="Proteomes" id="UP001150924">
    <property type="component" value="Unassembled WGS sequence"/>
</dbReference>
<gene>
    <name evidence="2" type="ORF">OV079_12755</name>
</gene>
<dbReference type="AlphaFoldDB" id="A0A9X3ENG5"/>
<keyword evidence="3" id="KW-1185">Reference proteome</keyword>
<accession>A0A9X3ENG5</accession>
<comment type="caution">
    <text evidence="2">The sequence shown here is derived from an EMBL/GenBank/DDBJ whole genome shotgun (WGS) entry which is preliminary data.</text>
</comment>
<feature type="region of interest" description="Disordered" evidence="1">
    <location>
        <begin position="1"/>
        <end position="24"/>
    </location>
</feature>
<organism evidence="2 3">
    <name type="scientific">Nannocystis pusilla</name>
    <dbReference type="NCBI Taxonomy" id="889268"/>
    <lineage>
        <taxon>Bacteria</taxon>
        <taxon>Pseudomonadati</taxon>
        <taxon>Myxococcota</taxon>
        <taxon>Polyangia</taxon>
        <taxon>Nannocystales</taxon>
        <taxon>Nannocystaceae</taxon>
        <taxon>Nannocystis</taxon>
    </lineage>
</organism>
<sequence length="280" mass="31272">MRDRSVPRPTGQQAPERIGVPLHVRPGRPVAGLAGDPELAHGGVEARRATCLLRQPRPRLGVVAQHAVVVPAAEVTQVRLRIAPRALRLEERRVHRDPPRRRDVPGDRQAPHLARPAAAVELRQVLLIAVAAHRHDHVDVEQRIPGLAPLVVERRHAHVRATLGAAGHRRAKAEVVDVLAGERRQHGLALGALRHRPVVGRRPAGVLGRMTGAARRGADHRRLPARRRSPRVRPRARPSQPGRRRERPRQRRPEQQRRGQAPRPRRSRLGVAAVLYDMSR</sequence>
<dbReference type="EMBL" id="JAPNKE010000002">
    <property type="protein sequence ID" value="MCY1006414.1"/>
    <property type="molecule type" value="Genomic_DNA"/>
</dbReference>
<evidence type="ECO:0000313" key="2">
    <source>
        <dbReference type="EMBL" id="MCY1006414.1"/>
    </source>
</evidence>
<protein>
    <submittedName>
        <fullName evidence="2">Uncharacterized protein</fullName>
    </submittedName>
</protein>
<feature type="region of interest" description="Disordered" evidence="1">
    <location>
        <begin position="202"/>
        <end position="269"/>
    </location>
</feature>
<name>A0A9X3ENG5_9BACT</name>